<dbReference type="SUPFAM" id="SSF51735">
    <property type="entry name" value="NAD(P)-binding Rossmann-fold domains"/>
    <property type="match status" value="1"/>
</dbReference>
<reference evidence="4" key="1">
    <citation type="submission" date="2020-08" db="EMBL/GenBank/DDBJ databases">
        <title>Plant Genome Project.</title>
        <authorList>
            <person name="Zhang R.-G."/>
        </authorList>
    </citation>
    <scope>NUCLEOTIDE SEQUENCE</scope>
    <source>
        <strain evidence="4">WSP0</strain>
        <tissue evidence="4">Leaf</tissue>
    </source>
</reference>
<sequence length="316" mass="33892">MSASRSLLGLGPSSPHSPVGLPRENAHGFQSLKSASLRFSPTLCSIKSVPHPNPPSINRWSLGGATALVTGGTRGIGRAVVAELAGLGATVHTCARNGTELDKCLRGWEEEGFRVSGSVCDVSFRDQREELVDTVSSVFNGNLNILINNVGTNIRKPMVEFTSEEFAKLFATNFESVFHMSQLAYPLLKASGAGSVVFTSSVSGFVSLKSMSVHGATKGAINQLTKNLACEWAEDNIRSNAVAPWYIRTSMVEQVLSNKEYLEEVYSRTPLGRLGDPTEVSSLVAFLCLPASSYITGQIICVDGGMSINGFYPRHD</sequence>
<dbReference type="PRINTS" id="PR00081">
    <property type="entry name" value="GDHRDH"/>
</dbReference>
<evidence type="ECO:0000256" key="2">
    <source>
        <dbReference type="ARBA" id="ARBA00023002"/>
    </source>
</evidence>
<dbReference type="InterPro" id="IPR045000">
    <property type="entry name" value="TR"/>
</dbReference>
<dbReference type="Gene3D" id="3.40.50.720">
    <property type="entry name" value="NAD(P)-binding Rossmann-like Domain"/>
    <property type="match status" value="1"/>
</dbReference>
<evidence type="ECO:0000256" key="3">
    <source>
        <dbReference type="SAM" id="MobiDB-lite"/>
    </source>
</evidence>
<gene>
    <name evidence="4" type="ORF">RHGRI_002499</name>
</gene>
<organism evidence="4 5">
    <name type="scientific">Rhododendron griersonianum</name>
    <dbReference type="NCBI Taxonomy" id="479676"/>
    <lineage>
        <taxon>Eukaryota</taxon>
        <taxon>Viridiplantae</taxon>
        <taxon>Streptophyta</taxon>
        <taxon>Embryophyta</taxon>
        <taxon>Tracheophyta</taxon>
        <taxon>Spermatophyta</taxon>
        <taxon>Magnoliopsida</taxon>
        <taxon>eudicotyledons</taxon>
        <taxon>Gunneridae</taxon>
        <taxon>Pentapetalae</taxon>
        <taxon>asterids</taxon>
        <taxon>Ericales</taxon>
        <taxon>Ericaceae</taxon>
        <taxon>Ericoideae</taxon>
        <taxon>Rhodoreae</taxon>
        <taxon>Rhododendron</taxon>
    </lineage>
</organism>
<dbReference type="InterPro" id="IPR036291">
    <property type="entry name" value="NAD(P)-bd_dom_sf"/>
</dbReference>
<keyword evidence="2" id="KW-0560">Oxidoreductase</keyword>
<evidence type="ECO:0008006" key="6">
    <source>
        <dbReference type="Google" id="ProtNLM"/>
    </source>
</evidence>
<feature type="region of interest" description="Disordered" evidence="3">
    <location>
        <begin position="1"/>
        <end position="25"/>
    </location>
</feature>
<comment type="caution">
    <text evidence="4">The sequence shown here is derived from an EMBL/GenBank/DDBJ whole genome shotgun (WGS) entry which is preliminary data.</text>
</comment>
<evidence type="ECO:0000313" key="4">
    <source>
        <dbReference type="EMBL" id="KAG5566960.1"/>
    </source>
</evidence>
<dbReference type="PANTHER" id="PTHR42898">
    <property type="entry name" value="TROPINONE REDUCTASE"/>
    <property type="match status" value="1"/>
</dbReference>
<dbReference type="AlphaFoldDB" id="A0AAV6LQE5"/>
<dbReference type="GO" id="GO:0016616">
    <property type="term" value="F:oxidoreductase activity, acting on the CH-OH group of donors, NAD or NADP as acceptor"/>
    <property type="evidence" value="ECO:0007669"/>
    <property type="project" value="UniProtKB-ARBA"/>
</dbReference>
<proteinExistence type="predicted"/>
<dbReference type="InterPro" id="IPR002347">
    <property type="entry name" value="SDR_fam"/>
</dbReference>
<evidence type="ECO:0000313" key="5">
    <source>
        <dbReference type="Proteomes" id="UP000823749"/>
    </source>
</evidence>
<feature type="compositionally biased region" description="Low complexity" evidence="3">
    <location>
        <begin position="1"/>
        <end position="22"/>
    </location>
</feature>
<dbReference type="EMBL" id="JACTNZ010000001">
    <property type="protein sequence ID" value="KAG5566960.1"/>
    <property type="molecule type" value="Genomic_DNA"/>
</dbReference>
<dbReference type="Proteomes" id="UP000823749">
    <property type="component" value="Chromosome 1"/>
</dbReference>
<evidence type="ECO:0000256" key="1">
    <source>
        <dbReference type="ARBA" id="ARBA00022857"/>
    </source>
</evidence>
<dbReference type="PRINTS" id="PR00080">
    <property type="entry name" value="SDRFAMILY"/>
</dbReference>
<keyword evidence="5" id="KW-1185">Reference proteome</keyword>
<protein>
    <recommendedName>
        <fullName evidence="6">Tropinone reductase</fullName>
    </recommendedName>
</protein>
<dbReference type="PANTHER" id="PTHR42898:SF2">
    <property type="entry name" value="ENOYL-(ACYL CARRIER) REDUCTASE"/>
    <property type="match status" value="1"/>
</dbReference>
<name>A0AAV6LQE5_9ERIC</name>
<dbReference type="Pfam" id="PF13561">
    <property type="entry name" value="adh_short_C2"/>
    <property type="match status" value="1"/>
</dbReference>
<accession>A0AAV6LQE5</accession>
<dbReference type="FunFam" id="3.40.50.720:FF:000084">
    <property type="entry name" value="Short-chain dehydrogenase reductase"/>
    <property type="match status" value="1"/>
</dbReference>
<keyword evidence="1" id="KW-0521">NADP</keyword>